<dbReference type="RefSeq" id="XP_058336852.1">
    <property type="nucleotide sequence ID" value="XM_058492386.1"/>
</dbReference>
<dbReference type="EMBL" id="JARTCD010000129">
    <property type="protein sequence ID" value="KAJ8651938.1"/>
    <property type="molecule type" value="Genomic_DNA"/>
</dbReference>
<accession>A0AAD7XT18</accession>
<feature type="region of interest" description="Disordered" evidence="1">
    <location>
        <begin position="13"/>
        <end position="38"/>
    </location>
</feature>
<feature type="compositionally biased region" description="Basic and acidic residues" evidence="1">
    <location>
        <begin position="28"/>
        <end position="38"/>
    </location>
</feature>
<dbReference type="InterPro" id="IPR019410">
    <property type="entry name" value="Methyltransf_16"/>
</dbReference>
<dbReference type="Gene3D" id="3.40.50.150">
    <property type="entry name" value="Vaccinia Virus protein VP39"/>
    <property type="match status" value="1"/>
</dbReference>
<dbReference type="PANTHER" id="PTHR14614">
    <property type="entry name" value="HEPATOCELLULAR CARCINOMA-ASSOCIATED ANTIGEN"/>
    <property type="match status" value="1"/>
</dbReference>
<protein>
    <recommendedName>
        <fullName evidence="4">Methyltransferase-domain-containing protein</fullName>
    </recommendedName>
</protein>
<keyword evidence="3" id="KW-1185">Reference proteome</keyword>
<organism evidence="2 3">
    <name type="scientific">Lichtheimia ornata</name>
    <dbReference type="NCBI Taxonomy" id="688661"/>
    <lineage>
        <taxon>Eukaryota</taxon>
        <taxon>Fungi</taxon>
        <taxon>Fungi incertae sedis</taxon>
        <taxon>Mucoromycota</taxon>
        <taxon>Mucoromycotina</taxon>
        <taxon>Mucoromycetes</taxon>
        <taxon>Mucorales</taxon>
        <taxon>Lichtheimiaceae</taxon>
        <taxon>Lichtheimia</taxon>
    </lineage>
</organism>
<comment type="caution">
    <text evidence="2">The sequence shown here is derived from an EMBL/GenBank/DDBJ whole genome shotgun (WGS) entry which is preliminary data.</text>
</comment>
<dbReference type="Pfam" id="PF10294">
    <property type="entry name" value="Methyltransf_16"/>
    <property type="match status" value="1"/>
</dbReference>
<evidence type="ECO:0008006" key="4">
    <source>
        <dbReference type="Google" id="ProtNLM"/>
    </source>
</evidence>
<evidence type="ECO:0000256" key="1">
    <source>
        <dbReference type="SAM" id="MobiDB-lite"/>
    </source>
</evidence>
<feature type="compositionally biased region" description="Polar residues" evidence="1">
    <location>
        <begin position="13"/>
        <end position="24"/>
    </location>
</feature>
<dbReference type="InterPro" id="IPR029063">
    <property type="entry name" value="SAM-dependent_MTases_sf"/>
</dbReference>
<dbReference type="Proteomes" id="UP001234581">
    <property type="component" value="Unassembled WGS sequence"/>
</dbReference>
<dbReference type="AlphaFoldDB" id="A0AAD7XT18"/>
<gene>
    <name evidence="2" type="ORF">O0I10_012485</name>
</gene>
<reference evidence="2 3" key="1">
    <citation type="submission" date="2023-03" db="EMBL/GenBank/DDBJ databases">
        <title>Genome sequence of Lichtheimia ornata CBS 291.66.</title>
        <authorList>
            <person name="Mohabir J.T."/>
            <person name="Shea T.P."/>
            <person name="Kurbessoian T."/>
            <person name="Berby B."/>
            <person name="Fontaine J."/>
            <person name="Livny J."/>
            <person name="Gnirke A."/>
            <person name="Stajich J.E."/>
            <person name="Cuomo C.A."/>
        </authorList>
    </citation>
    <scope>NUCLEOTIDE SEQUENCE [LARGE SCALE GENOMIC DNA]</scope>
    <source>
        <strain evidence="2">CBS 291.66</strain>
    </source>
</reference>
<name>A0AAD7XT18_9FUNG</name>
<sequence>MPLKTLAVAAGESLQSPSFQQPHSIRSPHNDARRFHPPKETLATDQPIRVVHEEEDFYTSLEKHSALYRIVLDRPLRSGVPLGEWVRLDLQLVNEYGLVLRRERARNCNVSLQVKLLAQSNGYALRDASHYYQLDVRPVQFDNWDTHSDDSTTTPSIHTTTYATGSNSSFSDSSSSSSSASLCSTPDDDTSFIFTPHILGFQSSGKGSLEFRITGNSQYTTKTKYFLYIAPTTTTTREGDGNTIQALPSVVGPVQLVPQEQQHHHPTLQDRMILSGVDTEALNRVHRVYDVSHLVALDHRFPSLHHKVFVVKENWKMATWGKAWDAALVLSDTLAKRVVNDPHCLSGKHIIDISAGTGCAGLLLAFLLRHMHNNKYNTKITLTDLPDALQLIKDNHQLNLGGGGRRDKNVHIEQLRWGSASDAKTVLRKGKADIILASDVLYETSCFPSLVQSLVQLCTPGKTVIYLGYKRRGLKEHEERIFFDKAAERFHIELVGKEGDQIDYVEPVPWEKEYGVLTKSAAPASKNGWISRLAHSDEDDDFYSTMIPSFGSLDKANVKIYRMVLKRRLH</sequence>
<proteinExistence type="predicted"/>
<dbReference type="SUPFAM" id="SSF53335">
    <property type="entry name" value="S-adenosyl-L-methionine-dependent methyltransferases"/>
    <property type="match status" value="1"/>
</dbReference>
<evidence type="ECO:0000313" key="3">
    <source>
        <dbReference type="Proteomes" id="UP001234581"/>
    </source>
</evidence>
<evidence type="ECO:0000313" key="2">
    <source>
        <dbReference type="EMBL" id="KAJ8651938.1"/>
    </source>
</evidence>
<dbReference type="GeneID" id="83219829"/>